<reference evidence="1 2" key="1">
    <citation type="journal article" date="2019" name="Sci. Rep.">
        <title>Orb-weaving spider Araneus ventricosus genome elucidates the spidroin gene catalogue.</title>
        <authorList>
            <person name="Kono N."/>
            <person name="Nakamura H."/>
            <person name="Ohtoshi R."/>
            <person name="Moran D.A.P."/>
            <person name="Shinohara A."/>
            <person name="Yoshida Y."/>
            <person name="Fujiwara M."/>
            <person name="Mori M."/>
            <person name="Tomita M."/>
            <person name="Arakawa K."/>
        </authorList>
    </citation>
    <scope>NUCLEOTIDE SEQUENCE [LARGE SCALE GENOMIC DNA]</scope>
</reference>
<organism evidence="1 2">
    <name type="scientific">Araneus ventricosus</name>
    <name type="common">Orbweaver spider</name>
    <name type="synonym">Epeira ventricosa</name>
    <dbReference type="NCBI Taxonomy" id="182803"/>
    <lineage>
        <taxon>Eukaryota</taxon>
        <taxon>Metazoa</taxon>
        <taxon>Ecdysozoa</taxon>
        <taxon>Arthropoda</taxon>
        <taxon>Chelicerata</taxon>
        <taxon>Arachnida</taxon>
        <taxon>Araneae</taxon>
        <taxon>Araneomorphae</taxon>
        <taxon>Entelegynae</taxon>
        <taxon>Araneoidea</taxon>
        <taxon>Araneidae</taxon>
        <taxon>Araneus</taxon>
    </lineage>
</organism>
<name>A0A4Y2IE03_ARAVE</name>
<accession>A0A4Y2IE03</accession>
<dbReference type="EMBL" id="BGPR01185519">
    <property type="protein sequence ID" value="GBM75800.1"/>
    <property type="molecule type" value="Genomic_DNA"/>
</dbReference>
<proteinExistence type="predicted"/>
<evidence type="ECO:0000313" key="2">
    <source>
        <dbReference type="Proteomes" id="UP000499080"/>
    </source>
</evidence>
<evidence type="ECO:0000313" key="1">
    <source>
        <dbReference type="EMBL" id="GBM75800.1"/>
    </source>
</evidence>
<sequence>PIEEQILHMSTDRLFFSSVSVRLCADLRSIALDRDGTVLIIELHEPPTWVVFKASLPRAPFVSRKDLYR</sequence>
<protein>
    <submittedName>
        <fullName evidence="1">Uncharacterized protein</fullName>
    </submittedName>
</protein>
<dbReference type="Proteomes" id="UP000499080">
    <property type="component" value="Unassembled WGS sequence"/>
</dbReference>
<comment type="caution">
    <text evidence="1">The sequence shown here is derived from an EMBL/GenBank/DDBJ whole genome shotgun (WGS) entry which is preliminary data.</text>
</comment>
<gene>
    <name evidence="1" type="ORF">AVEN_268056_1</name>
</gene>
<dbReference type="AlphaFoldDB" id="A0A4Y2IE03"/>
<keyword evidence="2" id="KW-1185">Reference proteome</keyword>
<feature type="non-terminal residue" evidence="1">
    <location>
        <position position="1"/>
    </location>
</feature>